<dbReference type="SMART" id="SM01034">
    <property type="entry name" value="BLUF"/>
    <property type="match status" value="1"/>
</dbReference>
<dbReference type="InterPro" id="IPR036046">
    <property type="entry name" value="Acylphosphatase-like_dom_sf"/>
</dbReference>
<dbReference type="Pfam" id="PF04940">
    <property type="entry name" value="BLUF"/>
    <property type="match status" value="1"/>
</dbReference>
<dbReference type="RefSeq" id="WP_160596994.1">
    <property type="nucleotide sequence ID" value="NZ_WTYS01000001.1"/>
</dbReference>
<dbReference type="GO" id="GO:0009882">
    <property type="term" value="F:blue light photoreceptor activity"/>
    <property type="evidence" value="ECO:0007669"/>
    <property type="project" value="InterPro"/>
</dbReference>
<evidence type="ECO:0000259" key="1">
    <source>
        <dbReference type="PROSITE" id="PS50925"/>
    </source>
</evidence>
<name>A0A6I4SJD0_9SPHN</name>
<sequence>MRQYVYISTATDNLRNEDVSDILAAALRNNVGSGITGLLIFNGRNFLQLVEGEQEALTKLMEKLALDKRHNGIVRLVDIAIDKRDCAEWTMRQIRLSDSVNARREELDAVLPTSLQPHIRKTILNFASLN</sequence>
<dbReference type="PROSITE" id="PS50925">
    <property type="entry name" value="BLUF"/>
    <property type="match status" value="1"/>
</dbReference>
<dbReference type="Proteomes" id="UP000468943">
    <property type="component" value="Unassembled WGS sequence"/>
</dbReference>
<accession>A0A6I4SJD0</accession>
<reference evidence="2 3" key="1">
    <citation type="submission" date="2019-12" db="EMBL/GenBank/DDBJ databases">
        <title>Genomic-based taxomic classification of the family Erythrobacteraceae.</title>
        <authorList>
            <person name="Xu L."/>
        </authorList>
    </citation>
    <scope>NUCLEOTIDE SEQUENCE [LARGE SCALE GENOMIC DNA]</scope>
    <source>
        <strain evidence="2 3">JCM 17802</strain>
    </source>
</reference>
<dbReference type="GO" id="GO:0071949">
    <property type="term" value="F:FAD binding"/>
    <property type="evidence" value="ECO:0007669"/>
    <property type="project" value="InterPro"/>
</dbReference>
<dbReference type="AlphaFoldDB" id="A0A6I4SJD0"/>
<gene>
    <name evidence="2" type="ORF">GRI36_02290</name>
</gene>
<protein>
    <submittedName>
        <fullName evidence="2">Activator of photopigment and puc expression</fullName>
    </submittedName>
</protein>
<feature type="domain" description="BLUF" evidence="1">
    <location>
        <begin position="1"/>
        <end position="92"/>
    </location>
</feature>
<organism evidence="2 3">
    <name type="scientific">Pontixanthobacter gangjinensis</name>
    <dbReference type="NCBI Taxonomy" id="1028742"/>
    <lineage>
        <taxon>Bacteria</taxon>
        <taxon>Pseudomonadati</taxon>
        <taxon>Pseudomonadota</taxon>
        <taxon>Alphaproteobacteria</taxon>
        <taxon>Sphingomonadales</taxon>
        <taxon>Erythrobacteraceae</taxon>
        <taxon>Pontixanthobacter</taxon>
    </lineage>
</organism>
<keyword evidence="3" id="KW-1185">Reference proteome</keyword>
<evidence type="ECO:0000313" key="3">
    <source>
        <dbReference type="Proteomes" id="UP000468943"/>
    </source>
</evidence>
<comment type="caution">
    <text evidence="2">The sequence shown here is derived from an EMBL/GenBank/DDBJ whole genome shotgun (WGS) entry which is preliminary data.</text>
</comment>
<dbReference type="Gene3D" id="3.30.70.100">
    <property type="match status" value="1"/>
</dbReference>
<dbReference type="SUPFAM" id="SSF54975">
    <property type="entry name" value="Acylphosphatase/BLUF domain-like"/>
    <property type="match status" value="1"/>
</dbReference>
<dbReference type="InterPro" id="IPR007024">
    <property type="entry name" value="BLUF_domain"/>
</dbReference>
<evidence type="ECO:0000313" key="2">
    <source>
        <dbReference type="EMBL" id="MXO55704.1"/>
    </source>
</evidence>
<proteinExistence type="predicted"/>
<dbReference type="OrthoDB" id="196105at2"/>
<dbReference type="EMBL" id="WTYS01000001">
    <property type="protein sequence ID" value="MXO55704.1"/>
    <property type="molecule type" value="Genomic_DNA"/>
</dbReference>